<gene>
    <name evidence="1" type="ORF">C0Q70_15810</name>
</gene>
<comment type="caution">
    <text evidence="1">The sequence shown here is derived from an EMBL/GenBank/DDBJ whole genome shotgun (WGS) entry which is preliminary data.</text>
</comment>
<organism evidence="1 2">
    <name type="scientific">Pomacea canaliculata</name>
    <name type="common">Golden apple snail</name>
    <dbReference type="NCBI Taxonomy" id="400727"/>
    <lineage>
        <taxon>Eukaryota</taxon>
        <taxon>Metazoa</taxon>
        <taxon>Spiralia</taxon>
        <taxon>Lophotrochozoa</taxon>
        <taxon>Mollusca</taxon>
        <taxon>Gastropoda</taxon>
        <taxon>Caenogastropoda</taxon>
        <taxon>Architaenioglossa</taxon>
        <taxon>Ampullarioidea</taxon>
        <taxon>Ampullariidae</taxon>
        <taxon>Pomacea</taxon>
    </lineage>
</organism>
<reference evidence="1 2" key="1">
    <citation type="submission" date="2018-04" db="EMBL/GenBank/DDBJ databases">
        <title>The genome of golden apple snail Pomacea canaliculata provides insight into stress tolerance and invasive adaptation.</title>
        <authorList>
            <person name="Liu C."/>
            <person name="Liu B."/>
            <person name="Ren Y."/>
            <person name="Zhang Y."/>
            <person name="Wang H."/>
            <person name="Li S."/>
            <person name="Jiang F."/>
            <person name="Yin L."/>
            <person name="Zhang G."/>
            <person name="Qian W."/>
            <person name="Fan W."/>
        </authorList>
    </citation>
    <scope>NUCLEOTIDE SEQUENCE [LARGE SCALE GENOMIC DNA]</scope>
    <source>
        <strain evidence="1">SZHN2017</strain>
        <tissue evidence="1">Muscle</tissue>
    </source>
</reference>
<evidence type="ECO:0000313" key="1">
    <source>
        <dbReference type="EMBL" id="PVD25310.1"/>
    </source>
</evidence>
<dbReference type="AlphaFoldDB" id="A0A2T7NVW4"/>
<dbReference type="OrthoDB" id="6049632at2759"/>
<name>A0A2T7NVW4_POMCA</name>
<keyword evidence="2" id="KW-1185">Reference proteome</keyword>
<proteinExistence type="predicted"/>
<dbReference type="EMBL" id="PZQS01000009">
    <property type="protein sequence ID" value="PVD25310.1"/>
    <property type="molecule type" value="Genomic_DNA"/>
</dbReference>
<accession>A0A2T7NVW4</accession>
<evidence type="ECO:0008006" key="3">
    <source>
        <dbReference type="Google" id="ProtNLM"/>
    </source>
</evidence>
<sequence length="162" mass="18145">MTFNQGEVKDEGRGLWLDLTHPSSVEAVKDESAIGGWAGAFRGTGFSFLHQNTLGATFRIKFRFQLCNGHPDSDLLLVNNGCLESDAMPTLQVSYRAWNRILAFQMETQNSIRPYREECQIASQDRWIDINIHYYNNTLEIFANGVQCVKSSAFAGGCPSCL</sequence>
<protein>
    <recommendedName>
        <fullName evidence="3">Galectin</fullName>
    </recommendedName>
</protein>
<evidence type="ECO:0000313" key="2">
    <source>
        <dbReference type="Proteomes" id="UP000245119"/>
    </source>
</evidence>
<dbReference type="Proteomes" id="UP000245119">
    <property type="component" value="Linkage Group LG9"/>
</dbReference>